<dbReference type="eggNOG" id="COG1733">
    <property type="taxonomic scope" value="Bacteria"/>
</dbReference>
<keyword evidence="6" id="KW-1185">Reference proteome</keyword>
<name>E8RM60_ASTEC</name>
<dbReference type="Pfam" id="PF01638">
    <property type="entry name" value="HxlR"/>
    <property type="match status" value="1"/>
</dbReference>
<dbReference type="InterPro" id="IPR036390">
    <property type="entry name" value="WH_DNA-bd_sf"/>
</dbReference>
<feature type="domain" description="HTH hxlR-type" evidence="4">
    <location>
        <begin position="48"/>
        <end position="146"/>
    </location>
</feature>
<evidence type="ECO:0000313" key="6">
    <source>
        <dbReference type="Proteomes" id="UP000001492"/>
    </source>
</evidence>
<reference evidence="6" key="1">
    <citation type="submission" date="2010-12" db="EMBL/GenBank/DDBJ databases">
        <title>Complete sequence of chromosome 1 of Asticcacaulis excentricus CB 48.</title>
        <authorList>
            <consortium name="US DOE Joint Genome Institute"/>
            <person name="Lucas S."/>
            <person name="Copeland A."/>
            <person name="Lapidus A."/>
            <person name="Cheng J.-F."/>
            <person name="Bruce D."/>
            <person name="Goodwin L."/>
            <person name="Pitluck S."/>
            <person name="Teshima H."/>
            <person name="Davenport K."/>
            <person name="Detter J.C."/>
            <person name="Han C."/>
            <person name="Tapia R."/>
            <person name="Land M."/>
            <person name="Hauser L."/>
            <person name="Jeffries C."/>
            <person name="Kyrpides N."/>
            <person name="Ivanova N."/>
            <person name="Ovchinnikova G."/>
            <person name="Brun Y.V."/>
            <person name="Woyke T."/>
        </authorList>
    </citation>
    <scope>NUCLEOTIDE SEQUENCE [LARGE SCALE GENOMIC DNA]</scope>
    <source>
        <strain evidence="6">ATCC 15261 / DSM 4724 / KCTC 12464 / NCIMB 9791 / VKM B-1370 / CB 48</strain>
    </source>
</reference>
<evidence type="ECO:0000259" key="4">
    <source>
        <dbReference type="PROSITE" id="PS51118"/>
    </source>
</evidence>
<dbReference type="Gene3D" id="1.10.10.10">
    <property type="entry name" value="Winged helix-like DNA-binding domain superfamily/Winged helix DNA-binding domain"/>
    <property type="match status" value="1"/>
</dbReference>
<dbReference type="GO" id="GO:0003677">
    <property type="term" value="F:DNA binding"/>
    <property type="evidence" value="ECO:0007669"/>
    <property type="project" value="UniProtKB-KW"/>
</dbReference>
<keyword evidence="3" id="KW-0804">Transcription</keyword>
<dbReference type="PROSITE" id="PS51118">
    <property type="entry name" value="HTH_HXLR"/>
    <property type="match status" value="1"/>
</dbReference>
<dbReference type="InterPro" id="IPR002577">
    <property type="entry name" value="HTH_HxlR"/>
</dbReference>
<dbReference type="AlphaFoldDB" id="E8RM60"/>
<dbReference type="STRING" id="573065.Astex_1074"/>
<dbReference type="PANTHER" id="PTHR33204:SF39">
    <property type="entry name" value="TRANSCRIPTIONAL REGULATORY PROTEIN"/>
    <property type="match status" value="1"/>
</dbReference>
<evidence type="ECO:0000256" key="3">
    <source>
        <dbReference type="ARBA" id="ARBA00023163"/>
    </source>
</evidence>
<evidence type="ECO:0000313" key="5">
    <source>
        <dbReference type="EMBL" id="ADU12752.1"/>
    </source>
</evidence>
<protein>
    <submittedName>
        <fullName evidence="5">Transcriptional regulator, HxlR family</fullName>
    </submittedName>
</protein>
<dbReference type="Proteomes" id="UP000001492">
    <property type="component" value="Chromosome 1"/>
</dbReference>
<dbReference type="KEGG" id="aex:Astex_1074"/>
<evidence type="ECO:0000256" key="1">
    <source>
        <dbReference type="ARBA" id="ARBA00023015"/>
    </source>
</evidence>
<keyword evidence="2" id="KW-0238">DNA-binding</keyword>
<dbReference type="EMBL" id="CP002395">
    <property type="protein sequence ID" value="ADU12752.1"/>
    <property type="molecule type" value="Genomic_DNA"/>
</dbReference>
<dbReference type="PANTHER" id="PTHR33204">
    <property type="entry name" value="TRANSCRIPTIONAL REGULATOR, MARR FAMILY"/>
    <property type="match status" value="1"/>
</dbReference>
<organism evidence="5 6">
    <name type="scientific">Asticcacaulis excentricus (strain ATCC 15261 / DSM 4724 / KCTC 12464 / NCIMB 9791 / VKM B-1370 / CB 48)</name>
    <dbReference type="NCBI Taxonomy" id="573065"/>
    <lineage>
        <taxon>Bacteria</taxon>
        <taxon>Pseudomonadati</taxon>
        <taxon>Pseudomonadota</taxon>
        <taxon>Alphaproteobacteria</taxon>
        <taxon>Caulobacterales</taxon>
        <taxon>Caulobacteraceae</taxon>
        <taxon>Asticcacaulis</taxon>
    </lineage>
</organism>
<dbReference type="HOGENOM" id="CLU_111585_2_1_5"/>
<dbReference type="OrthoDB" id="9800350at2"/>
<gene>
    <name evidence="5" type="ordered locus">Astex_1074</name>
</gene>
<keyword evidence="1" id="KW-0805">Transcription regulation</keyword>
<proteinExistence type="predicted"/>
<evidence type="ECO:0000256" key="2">
    <source>
        <dbReference type="ARBA" id="ARBA00023125"/>
    </source>
</evidence>
<sequence>MKREPLARSPKSENRFLESAAQPLRIVSTEEPNIAEVVLNAGFDISTCPVRDVMDHIGGKWSSLMLLVLSTKPHRFGELKRAVPDISQRMLTQTLRDLQRDGYISRHVFATVPPSVEYRLTPLGESLMPALKSLVSWAVDNHPRITEARQTFDDA</sequence>
<dbReference type="InterPro" id="IPR036388">
    <property type="entry name" value="WH-like_DNA-bd_sf"/>
</dbReference>
<dbReference type="SUPFAM" id="SSF46785">
    <property type="entry name" value="Winged helix' DNA-binding domain"/>
    <property type="match status" value="1"/>
</dbReference>
<accession>E8RM60</accession>